<dbReference type="SUPFAM" id="SSF52833">
    <property type="entry name" value="Thioredoxin-like"/>
    <property type="match status" value="1"/>
</dbReference>
<evidence type="ECO:0000313" key="1">
    <source>
        <dbReference type="EMBL" id="MBN8431767.1"/>
    </source>
</evidence>
<comment type="caution">
    <text evidence="1">The sequence shown here is derived from an EMBL/GenBank/DDBJ whole genome shotgun (WGS) entry which is preliminary data.</text>
</comment>
<dbReference type="InterPro" id="IPR036249">
    <property type="entry name" value="Thioredoxin-like_sf"/>
</dbReference>
<name>A0ABS3E8W7_9GAMM</name>
<dbReference type="Proteomes" id="UP000664293">
    <property type="component" value="Unassembled WGS sequence"/>
</dbReference>
<evidence type="ECO:0000313" key="2">
    <source>
        <dbReference type="Proteomes" id="UP000664293"/>
    </source>
</evidence>
<accession>A0ABS3E8W7</accession>
<proteinExistence type="predicted"/>
<dbReference type="Gene3D" id="3.40.30.10">
    <property type="entry name" value="Glutaredoxin"/>
    <property type="match status" value="1"/>
</dbReference>
<dbReference type="InterPro" id="IPR008554">
    <property type="entry name" value="Glutaredoxin-like"/>
</dbReference>
<dbReference type="RefSeq" id="WP_207002823.1">
    <property type="nucleotide sequence ID" value="NZ_JAEKJR010000002.1"/>
</dbReference>
<organism evidence="1 2">
    <name type="scientific">Microbulbifer salipaludis</name>
    <dbReference type="NCBI Taxonomy" id="187980"/>
    <lineage>
        <taxon>Bacteria</taxon>
        <taxon>Pseudomonadati</taxon>
        <taxon>Pseudomonadota</taxon>
        <taxon>Gammaproteobacteria</taxon>
        <taxon>Cellvibrionales</taxon>
        <taxon>Microbulbiferaceae</taxon>
        <taxon>Microbulbifer</taxon>
    </lineage>
</organism>
<gene>
    <name evidence="1" type="ORF">JF535_12985</name>
</gene>
<protein>
    <submittedName>
        <fullName evidence="1">Glutaredoxin family protein</fullName>
    </submittedName>
</protein>
<dbReference type="EMBL" id="JAEKJR010000002">
    <property type="protein sequence ID" value="MBN8431767.1"/>
    <property type="molecule type" value="Genomic_DNA"/>
</dbReference>
<reference evidence="1 2" key="1">
    <citation type="submission" date="2020-12" db="EMBL/GenBank/DDBJ databases">
        <title>Oil enriched cultivation method for isolating marine PHA-producing bacteria.</title>
        <authorList>
            <person name="Zheng W."/>
            <person name="Yu S."/>
            <person name="Huang Y."/>
        </authorList>
    </citation>
    <scope>NUCLEOTIDE SEQUENCE [LARGE SCALE GENOMIC DNA]</scope>
    <source>
        <strain evidence="1 2">SN0-2</strain>
    </source>
</reference>
<keyword evidence="2" id="KW-1185">Reference proteome</keyword>
<sequence>MSDRALILYTTLGCSLCEKAKVEIWPQLEAFQLRLASVDIADDEELSRRFGWSIPVVGLGDVDDVLCWPFSSHELEEWLRARLD</sequence>
<dbReference type="Pfam" id="PF05768">
    <property type="entry name" value="Glrx-like"/>
    <property type="match status" value="1"/>
</dbReference>